<dbReference type="HAMAP" id="MF_00083">
    <property type="entry name" value="Pept_tRNA_hydro_bact"/>
    <property type="match status" value="1"/>
</dbReference>
<dbReference type="CDD" id="cd00462">
    <property type="entry name" value="PTH"/>
    <property type="match status" value="1"/>
</dbReference>
<dbReference type="EMBL" id="LCPW01000014">
    <property type="protein sequence ID" value="KKW05592.1"/>
    <property type="molecule type" value="Genomic_DNA"/>
</dbReference>
<comment type="function">
    <text evidence="7">Catalyzes the release of premature peptidyl moieties from peptidyl-tRNA molecules trapped in stalled 50S ribosomal subunits, and thus maintains levels of free tRNAs and 50S ribosomes.</text>
</comment>
<dbReference type="InterPro" id="IPR018171">
    <property type="entry name" value="Pept_tRNA_hydro_CS"/>
</dbReference>
<dbReference type="GO" id="GO:0004045">
    <property type="term" value="F:peptidyl-tRNA hydrolase activity"/>
    <property type="evidence" value="ECO:0007669"/>
    <property type="project" value="UniProtKB-UniRule"/>
</dbReference>
<evidence type="ECO:0000256" key="5">
    <source>
        <dbReference type="ARBA" id="ARBA00038063"/>
    </source>
</evidence>
<dbReference type="InterPro" id="IPR036416">
    <property type="entry name" value="Pept_tRNA_hydro_sf"/>
</dbReference>
<dbReference type="GO" id="GO:0006515">
    <property type="term" value="P:protein quality control for misfolded or incompletely synthesized proteins"/>
    <property type="evidence" value="ECO:0007669"/>
    <property type="project" value="UniProtKB-UniRule"/>
</dbReference>
<dbReference type="FunFam" id="3.40.50.1470:FF:000001">
    <property type="entry name" value="Peptidyl-tRNA hydrolase"/>
    <property type="match status" value="1"/>
</dbReference>
<evidence type="ECO:0000313" key="11">
    <source>
        <dbReference type="Proteomes" id="UP000034119"/>
    </source>
</evidence>
<dbReference type="GO" id="GO:0000049">
    <property type="term" value="F:tRNA binding"/>
    <property type="evidence" value="ECO:0007669"/>
    <property type="project" value="UniProtKB-UniRule"/>
</dbReference>
<keyword evidence="4 7" id="KW-0694">RNA-binding</keyword>
<accession>A0A0G1XSN3</accession>
<dbReference type="GO" id="GO:0005737">
    <property type="term" value="C:cytoplasm"/>
    <property type="evidence" value="ECO:0007669"/>
    <property type="project" value="UniProtKB-SubCell"/>
</dbReference>
<dbReference type="PATRIC" id="fig|1618342.3.peg.468"/>
<comment type="catalytic activity">
    <reaction evidence="7 8">
        <text>an N-acyl-L-alpha-aminoacyl-tRNA + H2O = an N-acyl-L-amino acid + a tRNA + H(+)</text>
        <dbReference type="Rhea" id="RHEA:54448"/>
        <dbReference type="Rhea" id="RHEA-COMP:10123"/>
        <dbReference type="Rhea" id="RHEA-COMP:13883"/>
        <dbReference type="ChEBI" id="CHEBI:15377"/>
        <dbReference type="ChEBI" id="CHEBI:15378"/>
        <dbReference type="ChEBI" id="CHEBI:59874"/>
        <dbReference type="ChEBI" id="CHEBI:78442"/>
        <dbReference type="ChEBI" id="CHEBI:138191"/>
        <dbReference type="EC" id="3.1.1.29"/>
    </reaction>
</comment>
<feature type="site" description="Stabilizes the basic form of H active site to accept a proton" evidence="7">
    <location>
        <position position="90"/>
    </location>
</feature>
<gene>
    <name evidence="7" type="primary">pth</name>
    <name evidence="10" type="ORF">UY40_C0014G0014</name>
</gene>
<comment type="function">
    <text evidence="7">Hydrolyzes ribosome-free peptidyl-tRNAs (with 1 or more amino acids incorporated), which drop off the ribosome during protein synthesis, or as a result of ribosome stalling.</text>
</comment>
<feature type="binding site" evidence="7">
    <location>
        <position position="65"/>
    </location>
    <ligand>
        <name>tRNA</name>
        <dbReference type="ChEBI" id="CHEBI:17843"/>
    </ligand>
</feature>
<reference evidence="10 11" key="1">
    <citation type="journal article" date="2015" name="Nature">
        <title>rRNA introns, odd ribosomes, and small enigmatic genomes across a large radiation of phyla.</title>
        <authorList>
            <person name="Brown C.T."/>
            <person name="Hug L.A."/>
            <person name="Thomas B.C."/>
            <person name="Sharon I."/>
            <person name="Castelle C.J."/>
            <person name="Singh A."/>
            <person name="Wilkins M.J."/>
            <person name="Williams K.H."/>
            <person name="Banfield J.F."/>
        </authorList>
    </citation>
    <scope>NUCLEOTIDE SEQUENCE [LARGE SCALE GENOMIC DNA]</scope>
</reference>
<sequence>MKIIVGLGNPGEKFENTRHNVGFWVVDLLVEEAGWRWHVFKKHKTLESRPPKSKAIYVKPQTFINESGKAVSAVKKEYGFKLEDLLLVHDDLDLEPGVWKMQWGRGSAGHNGVKSVIEELGTQDFWRLRVGVGKPNKAGEKYVLEEPSKEERKLIQKAIADALPHVLEWASS</sequence>
<organism evidence="10 11">
    <name type="scientific">candidate division CPR1 bacterium GW2011_GWC1_49_13</name>
    <dbReference type="NCBI Taxonomy" id="1618342"/>
    <lineage>
        <taxon>Bacteria</taxon>
        <taxon>candidate division CPR1</taxon>
    </lineage>
</organism>
<evidence type="ECO:0000256" key="8">
    <source>
        <dbReference type="RuleBase" id="RU000673"/>
    </source>
</evidence>
<dbReference type="PANTHER" id="PTHR17224">
    <property type="entry name" value="PEPTIDYL-TRNA HYDROLASE"/>
    <property type="match status" value="1"/>
</dbReference>
<evidence type="ECO:0000256" key="6">
    <source>
        <dbReference type="ARBA" id="ARBA00050038"/>
    </source>
</evidence>
<name>A0A0G1XSN3_9BACT</name>
<dbReference type="GO" id="GO:0072344">
    <property type="term" value="P:rescue of stalled ribosome"/>
    <property type="evidence" value="ECO:0007669"/>
    <property type="project" value="UniProtKB-UniRule"/>
</dbReference>
<proteinExistence type="inferred from homology"/>
<comment type="caution">
    <text evidence="10">The sequence shown here is derived from an EMBL/GenBank/DDBJ whole genome shotgun (WGS) entry which is preliminary data.</text>
</comment>
<dbReference type="PROSITE" id="PS01195">
    <property type="entry name" value="PEPT_TRNA_HYDROL_1"/>
    <property type="match status" value="1"/>
</dbReference>
<feature type="binding site" evidence="7">
    <location>
        <position position="14"/>
    </location>
    <ligand>
        <name>tRNA</name>
        <dbReference type="ChEBI" id="CHEBI:17843"/>
    </ligand>
</feature>
<dbReference type="STRING" id="1618342.UY40_C0014G0014"/>
<keyword evidence="2 7" id="KW-0820">tRNA-binding</keyword>
<comment type="subcellular location">
    <subcellularLocation>
        <location evidence="7">Cytoplasm</location>
    </subcellularLocation>
</comment>
<dbReference type="Pfam" id="PF01195">
    <property type="entry name" value="Pept_tRNA_hydro"/>
    <property type="match status" value="1"/>
</dbReference>
<keyword evidence="3 7" id="KW-0378">Hydrolase</keyword>
<feature type="binding site" evidence="7">
    <location>
        <position position="63"/>
    </location>
    <ligand>
        <name>tRNA</name>
        <dbReference type="ChEBI" id="CHEBI:17843"/>
    </ligand>
</feature>
<comment type="similarity">
    <text evidence="5 7 9">Belongs to the PTH family.</text>
</comment>
<evidence type="ECO:0000256" key="3">
    <source>
        <dbReference type="ARBA" id="ARBA00022801"/>
    </source>
</evidence>
<dbReference type="AlphaFoldDB" id="A0A0G1XSN3"/>
<dbReference type="EC" id="3.1.1.29" evidence="1 7"/>
<dbReference type="SUPFAM" id="SSF53178">
    <property type="entry name" value="Peptidyl-tRNA hydrolase-like"/>
    <property type="match status" value="1"/>
</dbReference>
<dbReference type="Gene3D" id="3.40.50.1470">
    <property type="entry name" value="Peptidyl-tRNA hydrolase"/>
    <property type="match status" value="1"/>
</dbReference>
<feature type="site" description="Discriminates between blocked and unblocked aminoacyl-tRNA" evidence="7">
    <location>
        <position position="9"/>
    </location>
</feature>
<feature type="active site" description="Proton acceptor" evidence="7">
    <location>
        <position position="19"/>
    </location>
</feature>
<protein>
    <recommendedName>
        <fullName evidence="6 7">Peptidyl-tRNA hydrolase</fullName>
        <shortName evidence="7">Pth</shortName>
        <ecNumber evidence="1 7">3.1.1.29</ecNumber>
    </recommendedName>
</protein>
<keyword evidence="7" id="KW-0963">Cytoplasm</keyword>
<evidence type="ECO:0000256" key="4">
    <source>
        <dbReference type="ARBA" id="ARBA00022884"/>
    </source>
</evidence>
<comment type="subunit">
    <text evidence="7">Monomer.</text>
</comment>
<dbReference type="PROSITE" id="PS01196">
    <property type="entry name" value="PEPT_TRNA_HYDROL_2"/>
    <property type="match status" value="1"/>
</dbReference>
<dbReference type="NCBIfam" id="TIGR00447">
    <property type="entry name" value="pth"/>
    <property type="match status" value="1"/>
</dbReference>
<dbReference type="Proteomes" id="UP000034119">
    <property type="component" value="Unassembled WGS sequence"/>
</dbReference>
<evidence type="ECO:0000256" key="2">
    <source>
        <dbReference type="ARBA" id="ARBA00022555"/>
    </source>
</evidence>
<evidence type="ECO:0000256" key="7">
    <source>
        <dbReference type="HAMAP-Rule" id="MF_00083"/>
    </source>
</evidence>
<dbReference type="InterPro" id="IPR001328">
    <property type="entry name" value="Pept_tRNA_hydro"/>
</dbReference>
<evidence type="ECO:0000256" key="1">
    <source>
        <dbReference type="ARBA" id="ARBA00013260"/>
    </source>
</evidence>
<feature type="binding site" evidence="7">
    <location>
        <position position="111"/>
    </location>
    <ligand>
        <name>tRNA</name>
        <dbReference type="ChEBI" id="CHEBI:17843"/>
    </ligand>
</feature>
<evidence type="ECO:0000256" key="9">
    <source>
        <dbReference type="RuleBase" id="RU004320"/>
    </source>
</evidence>
<evidence type="ECO:0000313" key="10">
    <source>
        <dbReference type="EMBL" id="KKW05592.1"/>
    </source>
</evidence>
<dbReference type="PANTHER" id="PTHR17224:SF1">
    <property type="entry name" value="PEPTIDYL-TRNA HYDROLASE"/>
    <property type="match status" value="1"/>
</dbReference>